<organism evidence="1">
    <name type="scientific">uncultured marine thaumarchaeote KM3_51_A05</name>
    <dbReference type="NCBI Taxonomy" id="1456173"/>
    <lineage>
        <taxon>Archaea</taxon>
        <taxon>Nitrososphaerota</taxon>
        <taxon>environmental samples</taxon>
    </lineage>
</organism>
<reference evidence="1" key="1">
    <citation type="journal article" date="2014" name="Genome Biol. Evol.">
        <title>Pangenome evidence for extensive interdomain horizontal transfer affecting lineage core and shell genes in uncultured planktonic thaumarchaeota and euryarchaeota.</title>
        <authorList>
            <person name="Deschamps P."/>
            <person name="Zivanovic Y."/>
            <person name="Moreira D."/>
            <person name="Rodriguez-Valera F."/>
            <person name="Lopez-Garcia P."/>
        </authorList>
    </citation>
    <scope>NUCLEOTIDE SEQUENCE</scope>
</reference>
<proteinExistence type="predicted"/>
<accession>A0A075H9S0</accession>
<protein>
    <recommendedName>
        <fullName evidence="2">Secreted periplasmic Zn-dependent protease</fullName>
    </recommendedName>
</protein>
<dbReference type="EMBL" id="KF900911">
    <property type="protein sequence ID" value="AIF11222.1"/>
    <property type="molecule type" value="Genomic_DNA"/>
</dbReference>
<name>A0A075H9S0_9ARCH</name>
<dbReference type="AlphaFoldDB" id="A0A075H9S0"/>
<evidence type="ECO:0000313" key="1">
    <source>
        <dbReference type="EMBL" id="AIF11222.1"/>
    </source>
</evidence>
<evidence type="ECO:0008006" key="2">
    <source>
        <dbReference type="Google" id="ProtNLM"/>
    </source>
</evidence>
<sequence length="519" mass="59210">MKNLLLILFLIFSSGLVITSYDAYGHGVGSEIFPPVELNGKLVSVEVTSSTKDDLTNDDQQISISLIDFDSKITLRDVTFLVKSERGEQFLFEKEFKADNGFLVFNFVSEDIDSIIIDEKDSGEDFFASLLGLQSRLIDVKGPKLSEGGLYKLDISILTANGYSQKLETPLVFNAGISIAQTTTHEFIDPDFGNQNIQVVTYYDEISNFQYDPKLKKISYSMPFEWSLKNINQTSVVHEEIIIPKEFGALLLSGFSMSVNDIKLSDDIVNVDDFFTEGRVVHFIIYQKELLNIFENDSNLNGMNFEITPDRDYTHISSVTDNGQFRILVSWEPEYLESNSNAKIIFDITDIFLKNKPVSTNYEFSITQNDQIIFEQNGVSTESKTEHNVVDFFIPENISGIVNLNFNNLGDNEFATTSIPIAIHETKNVNSNLIPEWIKNDVQLWSEGKISDDKFIEVINYLIENEIISIDENFSEILELKKIPSWIQIIASWWIDQQIDDESFFEILEFLTQKQIIPI</sequence>